<accession>A0A382LE44</accession>
<reference evidence="2" key="1">
    <citation type="submission" date="2018-05" db="EMBL/GenBank/DDBJ databases">
        <authorList>
            <person name="Lanie J.A."/>
            <person name="Ng W.-L."/>
            <person name="Kazmierczak K.M."/>
            <person name="Andrzejewski T.M."/>
            <person name="Davidsen T.M."/>
            <person name="Wayne K.J."/>
            <person name="Tettelin H."/>
            <person name="Glass J.I."/>
            <person name="Rusch D."/>
            <person name="Podicherti R."/>
            <person name="Tsui H.-C.T."/>
            <person name="Winkler M.E."/>
        </authorList>
    </citation>
    <scope>NUCLEOTIDE SEQUENCE</scope>
</reference>
<name>A0A382LE44_9ZZZZ</name>
<protein>
    <submittedName>
        <fullName evidence="2">Uncharacterized protein</fullName>
    </submittedName>
</protein>
<gene>
    <name evidence="2" type="ORF">METZ01_LOCUS287988</name>
</gene>
<proteinExistence type="predicted"/>
<dbReference type="AlphaFoldDB" id="A0A382LE44"/>
<feature type="non-terminal residue" evidence="2">
    <location>
        <position position="1"/>
    </location>
</feature>
<evidence type="ECO:0000313" key="2">
    <source>
        <dbReference type="EMBL" id="SVC35134.1"/>
    </source>
</evidence>
<feature type="region of interest" description="Disordered" evidence="1">
    <location>
        <begin position="1"/>
        <end position="20"/>
    </location>
</feature>
<sequence length="289" mass="32039">VTDRNRPTGDHIGNRFPNLSQLSTEPGEFQKVLGLTKEESDGYLKDFGLTDKEFGTDWRRGKQARLAAFQSLEDRLALEAFSKELDGTRPVLANLEEIGKAVPNLLDALPTDIVDFESAKVAYRLASINLQPTVQVGAHGFDATRAELKGLSLDEPPKRKGQEVGGYAVEILRESLCTLGKPLKDTDLAERHGITKQSVAERRRRLIRQLTELGERPPFAALRDLITTRIDKLAQPQCLHLDDPFVKIAQLPPESEQEFPDISDVVSVGIWLAFSGDLAGIRPLLRSLP</sequence>
<evidence type="ECO:0000256" key="1">
    <source>
        <dbReference type="SAM" id="MobiDB-lite"/>
    </source>
</evidence>
<organism evidence="2">
    <name type="scientific">marine metagenome</name>
    <dbReference type="NCBI Taxonomy" id="408172"/>
    <lineage>
        <taxon>unclassified sequences</taxon>
        <taxon>metagenomes</taxon>
        <taxon>ecological metagenomes</taxon>
    </lineage>
</organism>
<feature type="compositionally biased region" description="Basic and acidic residues" evidence="1">
    <location>
        <begin position="1"/>
        <end position="13"/>
    </location>
</feature>
<dbReference type="EMBL" id="UINC01086556">
    <property type="protein sequence ID" value="SVC35134.1"/>
    <property type="molecule type" value="Genomic_DNA"/>
</dbReference>